<dbReference type="InterPro" id="IPR014756">
    <property type="entry name" value="Ig_E-set"/>
</dbReference>
<reference evidence="5 6" key="1">
    <citation type="submission" date="2020-07" db="EMBL/GenBank/DDBJ databases">
        <title>Sequencing the genomes of 1000 actinobacteria strains.</title>
        <authorList>
            <person name="Klenk H.-P."/>
        </authorList>
    </citation>
    <scope>NUCLEOTIDE SEQUENCE [LARGE SCALE GENOMIC DNA]</scope>
    <source>
        <strain evidence="5 6">DSM 22083</strain>
    </source>
</reference>
<feature type="domain" description="SbsA Ig-like" evidence="2">
    <location>
        <begin position="787"/>
        <end position="886"/>
    </location>
</feature>
<proteinExistence type="predicted"/>
<feature type="domain" description="DUF4082" evidence="3">
    <location>
        <begin position="1429"/>
        <end position="1565"/>
    </location>
</feature>
<dbReference type="InterPro" id="IPR014755">
    <property type="entry name" value="Cu-Rt/internalin_Ig-like"/>
</dbReference>
<keyword evidence="6" id="KW-1185">Reference proteome</keyword>
<dbReference type="Pfam" id="PF20254">
    <property type="entry name" value="DMFA2_C"/>
    <property type="match status" value="1"/>
</dbReference>
<feature type="domain" description="DUF4082" evidence="3">
    <location>
        <begin position="1166"/>
        <end position="1304"/>
    </location>
</feature>
<dbReference type="Proteomes" id="UP000569914">
    <property type="component" value="Unassembled WGS sequence"/>
</dbReference>
<dbReference type="Pfam" id="PF17957">
    <property type="entry name" value="Big_7"/>
    <property type="match status" value="1"/>
</dbReference>
<dbReference type="Gene3D" id="2.60.40.650">
    <property type="match status" value="1"/>
</dbReference>
<dbReference type="EMBL" id="JACCBU010000001">
    <property type="protein sequence ID" value="NYE73011.1"/>
    <property type="molecule type" value="Genomic_DNA"/>
</dbReference>
<evidence type="ECO:0000256" key="1">
    <source>
        <dbReference type="ARBA" id="ARBA00022729"/>
    </source>
</evidence>
<protein>
    <recommendedName>
        <fullName evidence="7">Ig-like domain-containing protein</fullName>
    </recommendedName>
</protein>
<keyword evidence="1" id="KW-0732">Signal</keyword>
<dbReference type="InterPro" id="IPR046540">
    <property type="entry name" value="DMFA2_C"/>
</dbReference>
<dbReference type="RefSeq" id="WP_179754199.1">
    <property type="nucleotide sequence ID" value="NZ_JACCBU010000001.1"/>
</dbReference>
<feature type="domain" description="DUF4082" evidence="3">
    <location>
        <begin position="906"/>
        <end position="1042"/>
    </location>
</feature>
<dbReference type="Gene3D" id="2.60.40.3710">
    <property type="match status" value="2"/>
</dbReference>
<feature type="domain" description="SbsA Ig-like" evidence="2">
    <location>
        <begin position="1051"/>
        <end position="1151"/>
    </location>
</feature>
<dbReference type="InterPro" id="IPR025141">
    <property type="entry name" value="DUF4082"/>
</dbReference>
<evidence type="ECO:0008006" key="7">
    <source>
        <dbReference type="Google" id="ProtNLM"/>
    </source>
</evidence>
<organism evidence="5 6">
    <name type="scientific">Microlunatus parietis</name>
    <dbReference type="NCBI Taxonomy" id="682979"/>
    <lineage>
        <taxon>Bacteria</taxon>
        <taxon>Bacillati</taxon>
        <taxon>Actinomycetota</taxon>
        <taxon>Actinomycetes</taxon>
        <taxon>Propionibacteriales</taxon>
        <taxon>Propionibacteriaceae</taxon>
        <taxon>Microlunatus</taxon>
    </lineage>
</organism>
<accession>A0A7Y9IAI8</accession>
<dbReference type="InterPro" id="IPR032812">
    <property type="entry name" value="SbsA_Ig"/>
</dbReference>
<evidence type="ECO:0000259" key="4">
    <source>
        <dbReference type="Pfam" id="PF20254"/>
    </source>
</evidence>
<feature type="domain" description="SbsA Ig-like" evidence="2">
    <location>
        <begin position="1312"/>
        <end position="1412"/>
    </location>
</feature>
<evidence type="ECO:0000259" key="2">
    <source>
        <dbReference type="Pfam" id="PF13205"/>
    </source>
</evidence>
<gene>
    <name evidence="5" type="ORF">BKA15_004340</name>
</gene>
<comment type="caution">
    <text evidence="5">The sequence shown here is derived from an EMBL/GenBank/DDBJ whole genome shotgun (WGS) entry which is preliminary data.</text>
</comment>
<feature type="domain" description="DUF4082" evidence="3">
    <location>
        <begin position="637"/>
        <end position="779"/>
    </location>
</feature>
<evidence type="ECO:0000313" key="5">
    <source>
        <dbReference type="EMBL" id="NYE73011.1"/>
    </source>
</evidence>
<name>A0A7Y9IAI8_9ACTN</name>
<dbReference type="Gene3D" id="2.60.40.1220">
    <property type="match status" value="1"/>
</dbReference>
<dbReference type="Pfam" id="PF13313">
    <property type="entry name" value="DUF4082"/>
    <property type="match status" value="4"/>
</dbReference>
<evidence type="ECO:0000259" key="3">
    <source>
        <dbReference type="Pfam" id="PF13313"/>
    </source>
</evidence>
<dbReference type="Pfam" id="PF13205">
    <property type="entry name" value="Big_5"/>
    <property type="match status" value="3"/>
</dbReference>
<feature type="domain" description="N,N-dimethylformamidase beta subunit-like C-terminal" evidence="4">
    <location>
        <begin position="98"/>
        <end position="491"/>
    </location>
</feature>
<dbReference type="SUPFAM" id="SSF81296">
    <property type="entry name" value="E set domains"/>
    <property type="match status" value="1"/>
</dbReference>
<sequence length="1573" mass="166307">MARPVLRARPNSVRRFWVLALVVVLGMSMLVATAPPAAAVCTGNAVVCENQKEGTPRTEWDISGVGDESIQGFATKISVNAGSRIDFKIDTDARNYKVEIYRLGYYGGDGAREVGSGTLRAALPQRQPACATDPATEIYDCGTWAISASWDVPADAVSGVYIARLIRSDTLGDSHIPFIVRRDGNTSDVLFQTADTTWQAYNTYGGSNFYQGKDNGRAYKLSYNRPFSTRGVVNGRDFLFANEYPMIRFLESNGYDVSYVSGLDTHLDPALITKHKVFLSVGHDEYWSEAQRDHVKAARDAGTNLAFFSGNEVYWKTRWEPSQDGTNTPNRTLTCYKDTWANGPIDPVQATPTWRDPRFGDLGHGPENELTGTLYQANSVDLPITVNAQEGKLRLWRNTTLGSLPSGSQVELAPHTVGYESNEDRDNGYRPTGLIRMSTTVGPTPELLQDFGNVVTPGTTTHHLTQYRAPSGALVFSAGSIQWAWGLDENHDGQVEPPDQRIRQATVNILADMGALAGTIAPDLVRSTKSTDTTKPTSTITAPADNASIPSGTMITVKGKASDVGGRIGGVEVSVDGGATWHPAEGREDYSYSGILIGRGAGAVQVRAVDDSGNLQATPTKITVRSDCPCTLFGALTPTTPSTEDATPVTLGTRFTVNQGGFITGIRFYKGQRNTGTHTGTLYDKAGAVLATATFKNESQTGWQTVLFSSAVPVTAGQELVAAYLAPNGGYAADTRFFSYRGHTSGVMTAPGGPDSPNGVFVGGEGFPRESYLQTNYYVDAIFSPTDTTPLGVTSSSPVDGETSVPYDTSLVIDFSRDVAADSVRVTLLDGENRQITGTVTRETARRFAFKPTQNLAPATRLTASVIATTTDGQPIPAPYQWVFTTAQAPPPTGSCPCTLFADTDRPADGPVNDRQLLELGIAFRSSISGVITGVRFYKAPGNAGQHQVSLWSATGSKLATAVVTNESTAGWQQANFANPVPVTKNVTYLASYTSPNGVYSAQTDGLAAPRVREPLRSDERAGRFHYGDAAPLSPSDANYYVDPVFTTDPTAKPVVQSVAPGDEARSVPTTTRVTVNFESLIQPGSAVITLTTAGGQTVPGTVAGETSNSAATFTPSDPLQPGTGYTVTVSGARSLSGVPMAASYTSTFTTSGAGACPCSLIDTSTVPVIDDSGDDRAVSLGLRFTATVDGYVSGLRYYRSAANTGDHRGSLWTADGARLASVTFAEGPPGWQTASFDTSVEITAGDEYVASYFAPNGHYAVALGYFDQPVINPPLESVGGGGVYGYDSDRFPSESWQNSHYFVDVVFRTDDTSGPAVTSVAPAADSSTAKINTAVTARFRRAIDPATLRFGLAATGGAAVSGQTTYDAETRTATFRPATALAYATSYTATVTASSAAGVAMTSPYVWKFSTTSAPPTGEEVSLFPASATPETPAWDDTDSVEVGVWFRSTVAGVVTKIKFYAGPGNTGSTVTLWAANGTPLATGTATATTTTGWREVELDTAVPITANTLYVASYRAAVGRYAVTGGQFSGGHTSGPLSVPAGGGGYRYPSGFPGTTTNTNYWVDVIMVVPQ</sequence>
<evidence type="ECO:0000313" key="6">
    <source>
        <dbReference type="Proteomes" id="UP000569914"/>
    </source>
</evidence>